<dbReference type="OrthoDB" id="5571468at2"/>
<dbReference type="AlphaFoldDB" id="A0A126T4T3"/>
<accession>A0A126T4T3</accession>
<keyword evidence="2" id="KW-1185">Reference proteome</keyword>
<dbReference type="RefSeq" id="WP_036273863.1">
    <property type="nucleotide sequence ID" value="NZ_CP014476.1"/>
</dbReference>
<proteinExistence type="predicted"/>
<dbReference type="EMBL" id="CP014476">
    <property type="protein sequence ID" value="AMK77101.1"/>
    <property type="molecule type" value="Genomic_DNA"/>
</dbReference>
<dbReference type="Proteomes" id="UP000030512">
    <property type="component" value="Chromosome"/>
</dbReference>
<organism evidence="1 2">
    <name type="scientific">Methylomonas denitrificans</name>
    <dbReference type="NCBI Taxonomy" id="1538553"/>
    <lineage>
        <taxon>Bacteria</taxon>
        <taxon>Pseudomonadati</taxon>
        <taxon>Pseudomonadota</taxon>
        <taxon>Gammaproteobacteria</taxon>
        <taxon>Methylococcales</taxon>
        <taxon>Methylococcaceae</taxon>
        <taxon>Methylomonas</taxon>
    </lineage>
</organism>
<evidence type="ECO:0000313" key="2">
    <source>
        <dbReference type="Proteomes" id="UP000030512"/>
    </source>
</evidence>
<dbReference type="KEGG" id="mdn:JT25_011505"/>
<sequence>MHSEYEDNEDDVVYAANKLNSVLRMVHDNYQSWNDEAIREFVLSQHDPLRHLRVKSDKFHITVRNIQHDIIVKFS</sequence>
<name>A0A126T4T3_9GAMM</name>
<gene>
    <name evidence="1" type="ORF">JT25_011505</name>
</gene>
<reference evidence="1 2" key="1">
    <citation type="journal article" date="2015" name="Environ. Microbiol.">
        <title>Methane oxidation coupled to nitrate reduction under hypoxia by the Gammaproteobacterium Methylomonas denitrificans, sp. nov. type strain FJG1.</title>
        <authorList>
            <person name="Kits K.D."/>
            <person name="Klotz M.G."/>
            <person name="Stein L.Y."/>
        </authorList>
    </citation>
    <scope>NUCLEOTIDE SEQUENCE [LARGE SCALE GENOMIC DNA]</scope>
    <source>
        <strain evidence="1 2">FJG1</strain>
    </source>
</reference>
<protein>
    <submittedName>
        <fullName evidence="1">Uncharacterized protein</fullName>
    </submittedName>
</protein>
<evidence type="ECO:0000313" key="1">
    <source>
        <dbReference type="EMBL" id="AMK77101.1"/>
    </source>
</evidence>